<comment type="similarity">
    <text evidence="1">Belongs to the type-I restriction system S methylase family.</text>
</comment>
<evidence type="ECO:0000256" key="3">
    <source>
        <dbReference type="ARBA" id="ARBA00023125"/>
    </source>
</evidence>
<evidence type="ECO:0000259" key="4">
    <source>
        <dbReference type="Pfam" id="PF01420"/>
    </source>
</evidence>
<organism evidence="5 6">
    <name type="scientific">Natronospira elongata</name>
    <dbReference type="NCBI Taxonomy" id="3110268"/>
    <lineage>
        <taxon>Bacteria</taxon>
        <taxon>Pseudomonadati</taxon>
        <taxon>Pseudomonadota</taxon>
        <taxon>Gammaproteobacteria</taxon>
        <taxon>Natronospirales</taxon>
        <taxon>Natronospiraceae</taxon>
        <taxon>Natronospira</taxon>
    </lineage>
</organism>
<name>A0AAP6JJN9_9GAMM</name>
<keyword evidence="5" id="KW-0540">Nuclease</keyword>
<dbReference type="Gene3D" id="3.90.220.20">
    <property type="entry name" value="DNA methylase specificity domains"/>
    <property type="match status" value="3"/>
</dbReference>
<dbReference type="RefSeq" id="WP_346053472.1">
    <property type="nucleotide sequence ID" value="NZ_JAYGII010000073.1"/>
</dbReference>
<reference evidence="5 6" key="1">
    <citation type="submission" date="2023-12" db="EMBL/GenBank/DDBJ databases">
        <title>Whole-genome sequencing of halo(alkali)philic microorganisms from hypersaline lakes.</title>
        <authorList>
            <person name="Sorokin D.Y."/>
            <person name="Merkel A.Y."/>
            <person name="Messina E."/>
            <person name="Yakimov M."/>
        </authorList>
    </citation>
    <scope>NUCLEOTIDE SEQUENCE [LARGE SCALE GENOMIC DNA]</scope>
    <source>
        <strain evidence="5 6">AB-CW1</strain>
    </source>
</reference>
<dbReference type="EC" id="3.1.21.-" evidence="5"/>
<comment type="caution">
    <text evidence="5">The sequence shown here is derived from an EMBL/GenBank/DDBJ whole genome shotgun (WGS) entry which is preliminary data.</text>
</comment>
<dbReference type="GO" id="GO:0003677">
    <property type="term" value="F:DNA binding"/>
    <property type="evidence" value="ECO:0007669"/>
    <property type="project" value="UniProtKB-KW"/>
</dbReference>
<keyword evidence="6" id="KW-1185">Reference proteome</keyword>
<evidence type="ECO:0000256" key="1">
    <source>
        <dbReference type="ARBA" id="ARBA00010923"/>
    </source>
</evidence>
<proteinExistence type="inferred from homology"/>
<dbReference type="Proteomes" id="UP001302316">
    <property type="component" value="Unassembled WGS sequence"/>
</dbReference>
<accession>A0AAP6JJN9</accession>
<dbReference type="PANTHER" id="PTHR30408">
    <property type="entry name" value="TYPE-1 RESTRICTION ENZYME ECOKI SPECIFICITY PROTEIN"/>
    <property type="match status" value="1"/>
</dbReference>
<dbReference type="InterPro" id="IPR044946">
    <property type="entry name" value="Restrct_endonuc_typeI_TRD_sf"/>
</dbReference>
<dbReference type="Pfam" id="PF01420">
    <property type="entry name" value="Methylase_S"/>
    <property type="match status" value="1"/>
</dbReference>
<dbReference type="GO" id="GO:0009307">
    <property type="term" value="P:DNA restriction-modification system"/>
    <property type="evidence" value="ECO:0007669"/>
    <property type="project" value="UniProtKB-KW"/>
</dbReference>
<evidence type="ECO:0000313" key="5">
    <source>
        <dbReference type="EMBL" id="MEA5446874.1"/>
    </source>
</evidence>
<evidence type="ECO:0000256" key="2">
    <source>
        <dbReference type="ARBA" id="ARBA00022747"/>
    </source>
</evidence>
<dbReference type="GO" id="GO:0016787">
    <property type="term" value="F:hydrolase activity"/>
    <property type="evidence" value="ECO:0007669"/>
    <property type="project" value="UniProtKB-KW"/>
</dbReference>
<sequence>MQSQVLNYSTAKKDDGTFRLDAEHYQEKYLLNQNKLLKFGAVPLHSMISRPVMTGHTPSMKIDSYYGDDVAFVKTDNLREFRITGEFSHRLSQKGNEVIKRSVLQKGDLIMTIIGATYKIVGRSALVRSEDLPANINQNIALIRLKKAYSPEFLSAYLNSNIGKLATWYLSRQTEQVNLNCREIEKILVPKVSKEFSLTIENTYKKAVLSEHGSRSAFFKAENLLLTEIGLNHWQPKHQLSFVKNYSDTEQAERIDAEYFQPKYEEIEQAIKQYSDGYSTIGEEFKQNKSTFKIDDKKIHQYVEIGSVNVSNGEILANEVIGEELPANAKRALKKNDVIVSKVRTYRGAITIVEESGYVGSGAFTVLRENGRINKETLLAFLHSKPLLEWSLKPNTGTSYPVIVDNDLLKLPIPLIPESKQTEIQQKVTESFNLRKQSKRLLECAKRAVEMAIEQDEQAAMDWLKEQAGM</sequence>
<dbReference type="SUPFAM" id="SSF116734">
    <property type="entry name" value="DNA methylase specificity domain"/>
    <property type="match status" value="2"/>
</dbReference>
<dbReference type="InterPro" id="IPR052021">
    <property type="entry name" value="Type-I_RS_S_subunit"/>
</dbReference>
<dbReference type="AlphaFoldDB" id="A0AAP6JJN9"/>
<dbReference type="GO" id="GO:0004519">
    <property type="term" value="F:endonuclease activity"/>
    <property type="evidence" value="ECO:0007669"/>
    <property type="project" value="UniProtKB-KW"/>
</dbReference>
<feature type="domain" description="Type I restriction modification DNA specificity" evidence="4">
    <location>
        <begin position="304"/>
        <end position="431"/>
    </location>
</feature>
<dbReference type="EMBL" id="JAYGII010000073">
    <property type="protein sequence ID" value="MEA5446874.1"/>
    <property type="molecule type" value="Genomic_DNA"/>
</dbReference>
<gene>
    <name evidence="5" type="ORF">VCB98_13685</name>
</gene>
<protein>
    <submittedName>
        <fullName evidence="5">Restriction endonuclease subunit S</fullName>
        <ecNumber evidence="5">3.1.21.-</ecNumber>
    </submittedName>
</protein>
<evidence type="ECO:0000313" key="6">
    <source>
        <dbReference type="Proteomes" id="UP001302316"/>
    </source>
</evidence>
<keyword evidence="5" id="KW-0378">Hydrolase</keyword>
<dbReference type="InterPro" id="IPR000055">
    <property type="entry name" value="Restrct_endonuc_typeI_TRD"/>
</dbReference>
<keyword evidence="5" id="KW-0255">Endonuclease</keyword>
<dbReference type="PANTHER" id="PTHR30408:SF12">
    <property type="entry name" value="TYPE I RESTRICTION ENZYME MJAVIII SPECIFICITY SUBUNIT"/>
    <property type="match status" value="1"/>
</dbReference>
<keyword evidence="3" id="KW-0238">DNA-binding</keyword>
<keyword evidence="2" id="KW-0680">Restriction system</keyword>